<dbReference type="PANTHER" id="PTHR31084">
    <property type="entry name" value="ALPHA-L-FUCOSIDASE 2"/>
    <property type="match status" value="1"/>
</dbReference>
<feature type="domain" description="Glycosyl hydrolase family 95 catalytic" evidence="1">
    <location>
        <begin position="298"/>
        <end position="353"/>
    </location>
</feature>
<dbReference type="InterPro" id="IPR008928">
    <property type="entry name" value="6-hairpin_glycosidase_sf"/>
</dbReference>
<reference evidence="2" key="1">
    <citation type="submission" date="2017-09" db="EMBL/GenBank/DDBJ databases">
        <title>Polyketide synthases of a Diaporthe helianthi virulent isolate.</title>
        <authorList>
            <person name="Baroncelli R."/>
        </authorList>
    </citation>
    <scope>NUCLEOTIDE SEQUENCE [LARGE SCALE GENOMIC DNA]</scope>
    <source>
        <strain evidence="2">7/96</strain>
    </source>
</reference>
<dbReference type="EMBL" id="MAVT02000267">
    <property type="protein sequence ID" value="POS77461.1"/>
    <property type="molecule type" value="Genomic_DNA"/>
</dbReference>
<accession>A0A2P5I4P1</accession>
<gene>
    <name evidence="2" type="ORF">DHEL01_v204139</name>
</gene>
<dbReference type="Pfam" id="PF22124">
    <property type="entry name" value="Glyco_hydro_95_cat"/>
    <property type="match status" value="2"/>
</dbReference>
<dbReference type="SUPFAM" id="SSF48208">
    <property type="entry name" value="Six-hairpin glycosidases"/>
    <property type="match status" value="2"/>
</dbReference>
<dbReference type="PANTHER" id="PTHR31084:SF18">
    <property type="entry name" value="GLYCOSYL HYDROLASE FAMILY 95 N-TERMINAL DOMAIN-CONTAINING PROTEIN"/>
    <property type="match status" value="1"/>
</dbReference>
<evidence type="ECO:0000259" key="1">
    <source>
        <dbReference type="Pfam" id="PF22124"/>
    </source>
</evidence>
<evidence type="ECO:0000313" key="3">
    <source>
        <dbReference type="Proteomes" id="UP000094444"/>
    </source>
</evidence>
<dbReference type="Gene3D" id="1.50.10.10">
    <property type="match status" value="2"/>
</dbReference>
<dbReference type="OrthoDB" id="2848340at2759"/>
<name>A0A2P5I4P1_DIAHE</name>
<dbReference type="AlphaFoldDB" id="A0A2P5I4P1"/>
<protein>
    <submittedName>
        <fullName evidence="2">Alpha-L-fucosidase</fullName>
    </submittedName>
</protein>
<dbReference type="InterPro" id="IPR054363">
    <property type="entry name" value="GH95_cat"/>
</dbReference>
<dbReference type="GO" id="GO:0004560">
    <property type="term" value="F:alpha-L-fucosidase activity"/>
    <property type="evidence" value="ECO:0007669"/>
    <property type="project" value="TreeGrafter"/>
</dbReference>
<organism evidence="2 3">
    <name type="scientific">Diaporthe helianthi</name>
    <dbReference type="NCBI Taxonomy" id="158607"/>
    <lineage>
        <taxon>Eukaryota</taxon>
        <taxon>Fungi</taxon>
        <taxon>Dikarya</taxon>
        <taxon>Ascomycota</taxon>
        <taxon>Pezizomycotina</taxon>
        <taxon>Sordariomycetes</taxon>
        <taxon>Sordariomycetidae</taxon>
        <taxon>Diaporthales</taxon>
        <taxon>Diaporthaceae</taxon>
        <taxon>Diaporthe</taxon>
    </lineage>
</organism>
<dbReference type="InterPro" id="IPR012341">
    <property type="entry name" value="6hp_glycosidase-like_sf"/>
</dbReference>
<comment type="caution">
    <text evidence="2">The sequence shown here is derived from an EMBL/GenBank/DDBJ whole genome shotgun (WGS) entry which is preliminary data.</text>
</comment>
<dbReference type="InParanoid" id="A0A2P5I4P1"/>
<evidence type="ECO:0000313" key="2">
    <source>
        <dbReference type="EMBL" id="POS77461.1"/>
    </source>
</evidence>
<keyword evidence="3" id="KW-1185">Reference proteome</keyword>
<dbReference type="GO" id="GO:0005975">
    <property type="term" value="P:carbohydrate metabolic process"/>
    <property type="evidence" value="ECO:0007669"/>
    <property type="project" value="InterPro"/>
</dbReference>
<proteinExistence type="predicted"/>
<feature type="domain" description="Glycosyl hydrolase family 95 catalytic" evidence="1">
    <location>
        <begin position="103"/>
        <end position="275"/>
    </location>
</feature>
<dbReference type="STRING" id="158607.A0A2P5I4P1"/>
<dbReference type="Proteomes" id="UP000094444">
    <property type="component" value="Unassembled WGS sequence"/>
</dbReference>
<sequence>MRTAIFYRFGSASVRVPEGRHAEAEELVQTAFFASPASTLGYAQVRHYEPLAGSISSRATPGGHDSNQLANVLGMSCDNPARSSVEAIEQAAMNDVSLALEQSWQALLSRHVADCQSLFNRVKLRMWPDASHISADRRIKDRRDPGGVALYHKFGRYLLISSSRNSPKPLPANLQGIWNPSFAPPWGSKLTINVTIQMNYWPTAPCNLFECALPLVDLLERMAERGRKTALVMYGCKGWCAHHSTDIWADTDPQDGWMPATLWPLAGVWVCVDMMKLARERYVIGDDGSEESAGERGCAWRGPHHTRLGDSDGAGRHMELLLKDSTLDNMLDNHPPFQIDGNFGGCTGILECLARRWEPTLYGAGVTLLPACPKGWEHAELTRASRP</sequence>